<proteinExistence type="predicted"/>
<evidence type="ECO:0000313" key="1">
    <source>
        <dbReference type="EMBL" id="QDU61591.1"/>
    </source>
</evidence>
<sequence>MWAICGDLAGLWFILVWLIHLFDQTPQKSGKTLSGFP</sequence>
<dbReference type="EMBL" id="CP036279">
    <property type="protein sequence ID" value="QDU61591.1"/>
    <property type="molecule type" value="Genomic_DNA"/>
</dbReference>
<dbReference type="AlphaFoldDB" id="A0A518B3M6"/>
<dbReference type="KEGG" id="knv:Pan216_24520"/>
<dbReference type="Proteomes" id="UP000317093">
    <property type="component" value="Chromosome"/>
</dbReference>
<keyword evidence="2" id="KW-1185">Reference proteome</keyword>
<protein>
    <submittedName>
        <fullName evidence="1">Uncharacterized protein</fullName>
    </submittedName>
</protein>
<organism evidence="1 2">
    <name type="scientific">Kolteria novifilia</name>
    <dbReference type="NCBI Taxonomy" id="2527975"/>
    <lineage>
        <taxon>Bacteria</taxon>
        <taxon>Pseudomonadati</taxon>
        <taxon>Planctomycetota</taxon>
        <taxon>Planctomycetia</taxon>
        <taxon>Kolteriales</taxon>
        <taxon>Kolteriaceae</taxon>
        <taxon>Kolteria</taxon>
    </lineage>
</organism>
<name>A0A518B3M6_9BACT</name>
<gene>
    <name evidence="1" type="ORF">Pan216_24520</name>
</gene>
<reference evidence="1 2" key="1">
    <citation type="submission" date="2019-02" db="EMBL/GenBank/DDBJ databases">
        <title>Deep-cultivation of Planctomycetes and their phenomic and genomic characterization uncovers novel biology.</title>
        <authorList>
            <person name="Wiegand S."/>
            <person name="Jogler M."/>
            <person name="Boedeker C."/>
            <person name="Pinto D."/>
            <person name="Vollmers J."/>
            <person name="Rivas-Marin E."/>
            <person name="Kohn T."/>
            <person name="Peeters S.H."/>
            <person name="Heuer A."/>
            <person name="Rast P."/>
            <person name="Oberbeckmann S."/>
            <person name="Bunk B."/>
            <person name="Jeske O."/>
            <person name="Meyerdierks A."/>
            <person name="Storesund J.E."/>
            <person name="Kallscheuer N."/>
            <person name="Luecker S."/>
            <person name="Lage O.M."/>
            <person name="Pohl T."/>
            <person name="Merkel B.J."/>
            <person name="Hornburger P."/>
            <person name="Mueller R.-W."/>
            <person name="Bruemmer F."/>
            <person name="Labrenz M."/>
            <person name="Spormann A.M."/>
            <person name="Op den Camp H."/>
            <person name="Overmann J."/>
            <person name="Amann R."/>
            <person name="Jetten M.S.M."/>
            <person name="Mascher T."/>
            <person name="Medema M.H."/>
            <person name="Devos D.P."/>
            <person name="Kaster A.-K."/>
            <person name="Ovreas L."/>
            <person name="Rohde M."/>
            <person name="Galperin M.Y."/>
            <person name="Jogler C."/>
        </authorList>
    </citation>
    <scope>NUCLEOTIDE SEQUENCE [LARGE SCALE GENOMIC DNA]</scope>
    <source>
        <strain evidence="1 2">Pan216</strain>
    </source>
</reference>
<accession>A0A518B3M6</accession>
<evidence type="ECO:0000313" key="2">
    <source>
        <dbReference type="Proteomes" id="UP000317093"/>
    </source>
</evidence>